<dbReference type="InterPro" id="IPR007159">
    <property type="entry name" value="SpoVT-AbrB_dom"/>
</dbReference>
<evidence type="ECO:0000259" key="3">
    <source>
        <dbReference type="PROSITE" id="PS51740"/>
    </source>
</evidence>
<protein>
    <submittedName>
        <fullName evidence="5">Transcriptional regulator, AbrB family</fullName>
    </submittedName>
</protein>
<dbReference type="SUPFAM" id="SSF89447">
    <property type="entry name" value="AbrB/MazE/MraZ-like"/>
    <property type="match status" value="1"/>
</dbReference>
<name>A0A399EHY0_9DEIN</name>
<dbReference type="SMART" id="SM00966">
    <property type="entry name" value="SpoVT_AbrB"/>
    <property type="match status" value="1"/>
</dbReference>
<dbReference type="EMBL" id="QWKZ01000064">
    <property type="protein sequence ID" value="RIH84257.1"/>
    <property type="molecule type" value="Genomic_DNA"/>
</dbReference>
<dbReference type="InterPro" id="IPR037914">
    <property type="entry name" value="SpoVT-AbrB_sf"/>
</dbReference>
<dbReference type="EMBL" id="QWKZ01000064">
    <property type="protein sequence ID" value="RIH84267.1"/>
    <property type="molecule type" value="Genomic_DNA"/>
</dbReference>
<dbReference type="AlphaFoldDB" id="A0A399EHY0"/>
<dbReference type="PROSITE" id="PS51740">
    <property type="entry name" value="SPOVT_ABRB"/>
    <property type="match status" value="1"/>
</dbReference>
<evidence type="ECO:0000313" key="5">
    <source>
        <dbReference type="EMBL" id="RIH84267.1"/>
    </source>
</evidence>
<comment type="caution">
    <text evidence="5">The sequence shown here is derived from an EMBL/GenBank/DDBJ whole genome shotgun (WGS) entry which is preliminary data.</text>
</comment>
<dbReference type="PANTHER" id="PTHR34860">
    <property type="entry name" value="REPRESSOR-LIKE PROTEIN SSO7C3"/>
    <property type="match status" value="1"/>
</dbReference>
<dbReference type="InterPro" id="IPR052975">
    <property type="entry name" value="Repressor-like_regulatory"/>
</dbReference>
<dbReference type="GO" id="GO:0003677">
    <property type="term" value="F:DNA binding"/>
    <property type="evidence" value="ECO:0007669"/>
    <property type="project" value="UniProtKB-UniRule"/>
</dbReference>
<evidence type="ECO:0000256" key="2">
    <source>
        <dbReference type="SAM" id="Coils"/>
    </source>
</evidence>
<dbReference type="OrthoDB" id="9811597at2"/>
<reference evidence="5 6" key="1">
    <citation type="submission" date="2018-08" db="EMBL/GenBank/DDBJ databases">
        <title>Meiothermus luteus KCTC 52599 genome sequencing project.</title>
        <authorList>
            <person name="Da Costa M.S."/>
            <person name="Albuquerque L."/>
            <person name="Raposo P."/>
            <person name="Froufe H.J.C."/>
            <person name="Barroso C.S."/>
            <person name="Egas C."/>
        </authorList>
    </citation>
    <scope>NUCLEOTIDE SEQUENCE [LARGE SCALE GENOMIC DNA]</scope>
    <source>
        <strain evidence="5 6">KCTC 52599</strain>
    </source>
</reference>
<evidence type="ECO:0000313" key="6">
    <source>
        <dbReference type="Proteomes" id="UP000265800"/>
    </source>
</evidence>
<keyword evidence="2" id="KW-0175">Coiled coil</keyword>
<organism evidence="5 6">
    <name type="scientific">Meiothermus luteus</name>
    <dbReference type="NCBI Taxonomy" id="2026184"/>
    <lineage>
        <taxon>Bacteria</taxon>
        <taxon>Thermotogati</taxon>
        <taxon>Deinococcota</taxon>
        <taxon>Deinococci</taxon>
        <taxon>Thermales</taxon>
        <taxon>Thermaceae</taxon>
        <taxon>Meiothermus</taxon>
    </lineage>
</organism>
<dbReference type="RefSeq" id="WP_119360512.1">
    <property type="nucleotide sequence ID" value="NZ_QWKZ01000064.1"/>
</dbReference>
<proteinExistence type="predicted"/>
<accession>A0A399EHY0</accession>
<dbReference type="PANTHER" id="PTHR34860:SF6">
    <property type="entry name" value="REPRESSOR-LIKE PROTEIN SSO7C3"/>
    <property type="match status" value="1"/>
</dbReference>
<dbReference type="Gene3D" id="2.10.260.10">
    <property type="match status" value="1"/>
</dbReference>
<dbReference type="Pfam" id="PF04014">
    <property type="entry name" value="MazE_antitoxin"/>
    <property type="match status" value="1"/>
</dbReference>
<feature type="domain" description="SpoVT-AbrB" evidence="3">
    <location>
        <begin position="2"/>
        <end position="47"/>
    </location>
</feature>
<keyword evidence="6" id="KW-1185">Reference proteome</keyword>
<feature type="coiled-coil region" evidence="2">
    <location>
        <begin position="50"/>
        <end position="78"/>
    </location>
</feature>
<dbReference type="Proteomes" id="UP000265800">
    <property type="component" value="Unassembled WGS sequence"/>
</dbReference>
<gene>
    <name evidence="4" type="ORF">Mlute_01940</name>
    <name evidence="5" type="ORF">Mlute_01950</name>
</gene>
<keyword evidence="1" id="KW-0238">DNA-binding</keyword>
<dbReference type="NCBIfam" id="TIGR01439">
    <property type="entry name" value="lp_hng_hel_AbrB"/>
    <property type="match status" value="1"/>
</dbReference>
<evidence type="ECO:0000256" key="1">
    <source>
        <dbReference type="PROSITE-ProRule" id="PRU01076"/>
    </source>
</evidence>
<evidence type="ECO:0000313" key="4">
    <source>
        <dbReference type="EMBL" id="RIH84257.1"/>
    </source>
</evidence>
<sequence length="81" mass="9003">MKIITQVSPRGQITLPASVRKALGLKAGDALLLRVEEGRVVLEPARVLPLEAYTEERIEEFNRAAEASEEELTAFRKAWGL</sequence>